<dbReference type="AlphaFoldDB" id="A0A4P9Y6Y9"/>
<evidence type="ECO:0000256" key="4">
    <source>
        <dbReference type="ARBA" id="ARBA00023186"/>
    </source>
</evidence>
<dbReference type="EMBL" id="KZ987816">
    <property type="protein sequence ID" value="RKP14582.1"/>
    <property type="molecule type" value="Genomic_DNA"/>
</dbReference>
<gene>
    <name evidence="6" type="ORF">BJ684DRAFT_8366</name>
</gene>
<evidence type="ECO:0000256" key="1">
    <source>
        <dbReference type="ARBA" id="ARBA00004173"/>
    </source>
</evidence>
<evidence type="ECO:0000256" key="3">
    <source>
        <dbReference type="ARBA" id="ARBA00023128"/>
    </source>
</evidence>
<sequence length="194" mass="22252">MRIGSDRDIGGHSWARLRDPTPDMPYTTFHGRTSHLLPRDRPDVARVGYAAFRSPDPEMNLFGRDYWDTGLYRYLSIRARLPKDAPVRRFMVNVQTAGIVKTDLFQHRLYLKTPRPGQGGDGWQDVHIPWASFVLTNNGRVLSQQMTMLRERVRSVGISVADGPTVEGLFALDIAWFRMWNSPVSLGDSERIYF</sequence>
<dbReference type="Proteomes" id="UP000267251">
    <property type="component" value="Unassembled WGS sequence"/>
</dbReference>
<protein>
    <submittedName>
        <fullName evidence="6">NADH:ubiquinone oxidoreductase intermediate-associated protein 30</fullName>
    </submittedName>
</protein>
<comment type="similarity">
    <text evidence="2">Belongs to the CIA30 family.</text>
</comment>
<dbReference type="InterPro" id="IPR013857">
    <property type="entry name" value="NADH-UbQ_OxRdtase-assoc_prot30"/>
</dbReference>
<dbReference type="InterPro" id="IPR008979">
    <property type="entry name" value="Galactose-bd-like_sf"/>
</dbReference>
<dbReference type="GO" id="GO:0005739">
    <property type="term" value="C:mitochondrion"/>
    <property type="evidence" value="ECO:0007669"/>
    <property type="project" value="UniProtKB-SubCell"/>
</dbReference>
<keyword evidence="4" id="KW-0143">Chaperone</keyword>
<accession>A0A4P9Y6Y9</accession>
<dbReference type="GO" id="GO:0006120">
    <property type="term" value="P:mitochondrial electron transport, NADH to ubiquinone"/>
    <property type="evidence" value="ECO:0007669"/>
    <property type="project" value="TreeGrafter"/>
</dbReference>
<dbReference type="PANTHER" id="PTHR13194:SF18">
    <property type="entry name" value="COMPLEX I INTERMEDIATE-ASSOCIATED PROTEIN 30, MITOCHONDRIAL"/>
    <property type="match status" value="1"/>
</dbReference>
<dbReference type="SUPFAM" id="SSF49785">
    <property type="entry name" value="Galactose-binding domain-like"/>
    <property type="match status" value="1"/>
</dbReference>
<dbReference type="Pfam" id="PF08547">
    <property type="entry name" value="CIA30"/>
    <property type="match status" value="1"/>
</dbReference>
<evidence type="ECO:0000259" key="5">
    <source>
        <dbReference type="Pfam" id="PF08547"/>
    </source>
</evidence>
<name>A0A4P9Y6Y9_9FUNG</name>
<evidence type="ECO:0000313" key="7">
    <source>
        <dbReference type="Proteomes" id="UP000267251"/>
    </source>
</evidence>
<dbReference type="InterPro" id="IPR039131">
    <property type="entry name" value="NDUFAF1"/>
</dbReference>
<keyword evidence="6" id="KW-0830">Ubiquinone</keyword>
<keyword evidence="3" id="KW-0496">Mitochondrion</keyword>
<evidence type="ECO:0000313" key="6">
    <source>
        <dbReference type="EMBL" id="RKP14582.1"/>
    </source>
</evidence>
<keyword evidence="7" id="KW-1185">Reference proteome</keyword>
<dbReference type="GO" id="GO:0010257">
    <property type="term" value="P:NADH dehydrogenase complex assembly"/>
    <property type="evidence" value="ECO:0007669"/>
    <property type="project" value="TreeGrafter"/>
</dbReference>
<evidence type="ECO:0000256" key="2">
    <source>
        <dbReference type="ARBA" id="ARBA00007884"/>
    </source>
</evidence>
<organism evidence="6 7">
    <name type="scientific">Piptocephalis cylindrospora</name>
    <dbReference type="NCBI Taxonomy" id="1907219"/>
    <lineage>
        <taxon>Eukaryota</taxon>
        <taxon>Fungi</taxon>
        <taxon>Fungi incertae sedis</taxon>
        <taxon>Zoopagomycota</taxon>
        <taxon>Zoopagomycotina</taxon>
        <taxon>Zoopagomycetes</taxon>
        <taxon>Zoopagales</taxon>
        <taxon>Piptocephalidaceae</taxon>
        <taxon>Piptocephalis</taxon>
    </lineage>
</organism>
<dbReference type="PANTHER" id="PTHR13194">
    <property type="entry name" value="COMPLEX I INTERMEDIATE-ASSOCIATED PROTEIN 30"/>
    <property type="match status" value="1"/>
</dbReference>
<proteinExistence type="inferred from homology"/>
<feature type="domain" description="NADH:ubiquinone oxidoreductase intermediate-associated protein 30" evidence="5">
    <location>
        <begin position="2"/>
        <end position="174"/>
    </location>
</feature>
<comment type="subcellular location">
    <subcellularLocation>
        <location evidence="1">Mitochondrion</location>
    </subcellularLocation>
</comment>
<reference evidence="7" key="1">
    <citation type="journal article" date="2018" name="Nat. Microbiol.">
        <title>Leveraging single-cell genomics to expand the fungal tree of life.</title>
        <authorList>
            <person name="Ahrendt S.R."/>
            <person name="Quandt C.A."/>
            <person name="Ciobanu D."/>
            <person name="Clum A."/>
            <person name="Salamov A."/>
            <person name="Andreopoulos B."/>
            <person name="Cheng J.F."/>
            <person name="Woyke T."/>
            <person name="Pelin A."/>
            <person name="Henrissat B."/>
            <person name="Reynolds N.K."/>
            <person name="Benny G.L."/>
            <person name="Smith M.E."/>
            <person name="James T.Y."/>
            <person name="Grigoriev I.V."/>
        </authorList>
    </citation>
    <scope>NUCLEOTIDE SEQUENCE [LARGE SCALE GENOMIC DNA]</scope>
</reference>
<dbReference type="OrthoDB" id="42561at2759"/>
<dbReference type="GO" id="GO:0051082">
    <property type="term" value="F:unfolded protein binding"/>
    <property type="evidence" value="ECO:0007669"/>
    <property type="project" value="TreeGrafter"/>
</dbReference>